<keyword evidence="3 6" id="KW-0819">tRNA processing</keyword>
<dbReference type="AlphaFoldDB" id="A0A899G3E2"/>
<comment type="caution">
    <text evidence="6">Lacks conserved residue(s) required for the propagation of feature annotation.</text>
</comment>
<accession>A0A899G3E2</accession>
<dbReference type="GO" id="GO:0008479">
    <property type="term" value="F:tRNA-guanosine(34) queuine transglycosylase activity"/>
    <property type="evidence" value="ECO:0007669"/>
    <property type="project" value="UniProtKB-UniRule"/>
</dbReference>
<proteinExistence type="inferred from homology"/>
<dbReference type="NCBIfam" id="TIGR00430">
    <property type="entry name" value="Q_tRNA_tgt"/>
    <property type="match status" value="1"/>
</dbReference>
<evidence type="ECO:0000256" key="4">
    <source>
        <dbReference type="ARBA" id="ARBA00022723"/>
    </source>
</evidence>
<dbReference type="GO" id="GO:0046872">
    <property type="term" value="F:metal ion binding"/>
    <property type="evidence" value="ECO:0007669"/>
    <property type="project" value="UniProtKB-KW"/>
</dbReference>
<dbReference type="HAMAP" id="MF_00168">
    <property type="entry name" value="Q_tRNA_Tgt"/>
    <property type="match status" value="1"/>
</dbReference>
<name>A0A899G3E2_9ASCO</name>
<keyword evidence="1 6" id="KW-0328">Glycosyltransferase</keyword>
<evidence type="ECO:0000256" key="2">
    <source>
        <dbReference type="ARBA" id="ARBA00022679"/>
    </source>
</evidence>
<organism evidence="8 9">
    <name type="scientific">Pneumocystis wakefieldiae</name>
    <dbReference type="NCBI Taxonomy" id="38082"/>
    <lineage>
        <taxon>Eukaryota</taxon>
        <taxon>Fungi</taxon>
        <taxon>Dikarya</taxon>
        <taxon>Ascomycota</taxon>
        <taxon>Taphrinomycotina</taxon>
        <taxon>Pneumocystomycetes</taxon>
        <taxon>Pneumocystaceae</taxon>
        <taxon>Pneumocystis</taxon>
    </lineage>
</organism>
<dbReference type="OrthoDB" id="10249838at2759"/>
<keyword evidence="9" id="KW-1185">Reference proteome</keyword>
<feature type="binding site" evidence="6">
    <location>
        <begin position="96"/>
        <end position="100"/>
    </location>
    <ligand>
        <name>substrate</name>
    </ligand>
</feature>
<dbReference type="GO" id="GO:0006400">
    <property type="term" value="P:tRNA modification"/>
    <property type="evidence" value="ECO:0007669"/>
    <property type="project" value="InterPro"/>
</dbReference>
<feature type="binding site" evidence="6">
    <location>
        <position position="220"/>
    </location>
    <ligand>
        <name>substrate</name>
    </ligand>
</feature>
<feature type="active site" description="Nucleophile" evidence="6">
    <location>
        <position position="270"/>
    </location>
</feature>
<keyword evidence="6" id="KW-0963">Cytoplasm</keyword>
<protein>
    <recommendedName>
        <fullName evidence="6">Queuine tRNA-ribosyltransferase catalytic subunit 1</fullName>
        <ecNumber evidence="6">2.4.2.64</ecNumber>
    </recommendedName>
    <alternativeName>
        <fullName evidence="6">Guanine insertion enzyme</fullName>
    </alternativeName>
    <alternativeName>
        <fullName evidence="6">tRNA-guanine transglycosylase</fullName>
    </alternativeName>
</protein>
<comment type="subunit">
    <text evidence="6">Heterodimer of a catalytic subunit and an accessory subunit.</text>
</comment>
<dbReference type="PANTHER" id="PTHR43530:SF1">
    <property type="entry name" value="QUEUINE TRNA-RIBOSYLTRANSFERASE CATALYTIC SUBUNIT 1"/>
    <property type="match status" value="1"/>
</dbReference>
<evidence type="ECO:0000256" key="1">
    <source>
        <dbReference type="ARBA" id="ARBA00022676"/>
    </source>
</evidence>
<evidence type="ECO:0000313" key="8">
    <source>
        <dbReference type="EMBL" id="QSL67185.1"/>
    </source>
</evidence>
<keyword evidence="4" id="KW-0479">Metal-binding</keyword>
<keyword evidence="5" id="KW-0862">Zinc</keyword>
<sequence>MPLKALNFNIIRECSTSKARAGLLTLPHGNVETPVFMPVATQATLKGITSKQLERLGCRLILNNTYHLGLRPGQSILDSIGGAHIFQQWPYNLLTDSGGFQMVSLLKLSRVTEEGVEFHSPYDGSLMLLTPEHSISLQNSIGSDIMMQLDDVVHSLAPLERIEEAMWRSIRWLDRCIAANKNPEKQSLYAIIQGGLDEKLRTTCCLEMIKRETPGIAIGGLSGGERKSQTFKIVSVCTDLLPSSKPRYLMGVGYTEDIIVSVALGIDQFDCVYPTRTARFGNALTPYGVLNLRNQRFSKDYNPIDKDCKCPCLCKETVSAHLLTIHNIHYQLNLMREIRNAIIHDEFPAFVKKTFDQLYSEKKYPKWAIESLNTL</sequence>
<feature type="active site" description="Proton acceptor" evidence="6">
    <location>
        <position position="96"/>
    </location>
</feature>
<dbReference type="GO" id="GO:0005829">
    <property type="term" value="C:cytosol"/>
    <property type="evidence" value="ECO:0007669"/>
    <property type="project" value="TreeGrafter"/>
</dbReference>
<reference evidence="8" key="1">
    <citation type="submission" date="2020-06" db="EMBL/GenBank/DDBJ databases">
        <title>Genomes of multiple members of Pneumocystis genus reveal paths to human pathogen Pneumocystis jirovecii.</title>
        <authorList>
            <person name="Cisse O.H."/>
            <person name="Ma L."/>
            <person name="Dekker J."/>
            <person name="Khil P."/>
            <person name="Jo J."/>
            <person name="Brenchley J."/>
            <person name="Blair R."/>
            <person name="Pahar B."/>
            <person name="Chabe M."/>
            <person name="Van Rompay K.A."/>
            <person name="Keesler R."/>
            <person name="Sukura A."/>
            <person name="Hirsch V."/>
            <person name="Kutty G."/>
            <person name="Liu Y."/>
            <person name="Peng L."/>
            <person name="Chen J."/>
            <person name="Song J."/>
            <person name="Weissenbacher-Lang C."/>
            <person name="Xu J."/>
            <person name="Upham N.S."/>
            <person name="Stajich J.E."/>
            <person name="Cuomo C.A."/>
            <person name="Cushion M.T."/>
            <person name="Kovacs J.A."/>
        </authorList>
    </citation>
    <scope>NUCLEOTIDE SEQUENCE</scope>
    <source>
        <strain evidence="8">2A</strain>
    </source>
</reference>
<dbReference type="Proteomes" id="UP000663699">
    <property type="component" value="Chromosome 17"/>
</dbReference>
<dbReference type="InterPro" id="IPR002616">
    <property type="entry name" value="tRNA_ribo_trans-like"/>
</dbReference>
<evidence type="ECO:0000313" key="9">
    <source>
        <dbReference type="Proteomes" id="UP000663699"/>
    </source>
</evidence>
<dbReference type="SUPFAM" id="SSF51713">
    <property type="entry name" value="tRNA-guanine transglycosylase"/>
    <property type="match status" value="1"/>
</dbReference>
<evidence type="ECO:0000259" key="7">
    <source>
        <dbReference type="Pfam" id="PF01702"/>
    </source>
</evidence>
<gene>
    <name evidence="8" type="ORF">MERGE_001575</name>
</gene>
<evidence type="ECO:0000256" key="3">
    <source>
        <dbReference type="ARBA" id="ARBA00022694"/>
    </source>
</evidence>
<evidence type="ECO:0000256" key="5">
    <source>
        <dbReference type="ARBA" id="ARBA00022833"/>
    </source>
</evidence>
<dbReference type="Gene3D" id="3.20.20.105">
    <property type="entry name" value="Queuine tRNA-ribosyltransferase-like"/>
    <property type="match status" value="1"/>
</dbReference>
<dbReference type="Pfam" id="PF01702">
    <property type="entry name" value="TGT"/>
    <property type="match status" value="1"/>
</dbReference>
<dbReference type="PANTHER" id="PTHR43530">
    <property type="entry name" value="QUEUINE TRNA-RIBOSYLTRANSFERASE CATALYTIC SUBUNIT 1"/>
    <property type="match status" value="1"/>
</dbReference>
<evidence type="ECO:0000256" key="6">
    <source>
        <dbReference type="HAMAP-Rule" id="MF_03218"/>
    </source>
</evidence>
<feature type="region of interest" description="RNA binding" evidence="6">
    <location>
        <begin position="251"/>
        <end position="257"/>
    </location>
</feature>
<dbReference type="NCBIfam" id="TIGR00449">
    <property type="entry name" value="tgt_general"/>
    <property type="match status" value="1"/>
</dbReference>
<dbReference type="EMBL" id="CP054548">
    <property type="protein sequence ID" value="QSL67185.1"/>
    <property type="molecule type" value="Genomic_DNA"/>
</dbReference>
<comment type="function">
    <text evidence="6">Catalytic subunit of the queuine tRNA-ribosyltransferase (TGT) that catalyzes the base-exchange of a guanine (G) residue with queuine (Q) at position 34 (anticodon wobble position) in tRNAs with GU(N) anticodons (tRNA-Asp, -Asn, -His and -Tyr), resulting in the hypermodified nucleoside queuosine (7-(((4,5-cis-dihydroxy-2-cyclopenten-1-yl)amino)methyl)-7-deazaguanosine). Catalysis occurs through a double-displacement mechanism. The nucleophile active site attacks the C1' of nucleotide 34 to detach the guanine base from the RNA, forming a covalent enzyme-RNA intermediate. The proton acceptor active site deprotonates the incoming queuine, allowing a nucleophilic attack on the C1' of the ribose to form the product.</text>
</comment>
<dbReference type="EC" id="2.4.2.64" evidence="6"/>
<comment type="subcellular location">
    <subcellularLocation>
        <location evidence="6">Cytoplasm</location>
    </subcellularLocation>
</comment>
<feature type="domain" description="tRNA-guanine(15) transglycosylase-like" evidence="7">
    <location>
        <begin position="17"/>
        <end position="358"/>
    </location>
</feature>
<feature type="binding site" evidence="6">
    <location>
        <position position="150"/>
    </location>
    <ligand>
        <name>substrate</name>
    </ligand>
</feature>
<keyword evidence="2 6" id="KW-0808">Transferase</keyword>
<dbReference type="InterPro" id="IPR004803">
    <property type="entry name" value="TGT"/>
</dbReference>
<dbReference type="InterPro" id="IPR036511">
    <property type="entry name" value="TGT-like_sf"/>
</dbReference>
<feature type="binding site" evidence="6">
    <location>
        <position position="193"/>
    </location>
    <ligand>
        <name>substrate</name>
    </ligand>
</feature>
<feature type="region of interest" description="RNA binding; important for wobble base 34 recognition" evidence="6">
    <location>
        <begin position="275"/>
        <end position="279"/>
    </location>
</feature>
<comment type="catalytic activity">
    <reaction evidence="6">
        <text>guanosine(34) in tRNA + queuine = queuosine(34) in tRNA + guanine</text>
        <dbReference type="Rhea" id="RHEA:16633"/>
        <dbReference type="Rhea" id="RHEA-COMP:10341"/>
        <dbReference type="Rhea" id="RHEA-COMP:18571"/>
        <dbReference type="ChEBI" id="CHEBI:16235"/>
        <dbReference type="ChEBI" id="CHEBI:17433"/>
        <dbReference type="ChEBI" id="CHEBI:74269"/>
        <dbReference type="ChEBI" id="CHEBI:194431"/>
        <dbReference type="EC" id="2.4.2.64"/>
    </reaction>
</comment>
<comment type="similarity">
    <text evidence="6">Belongs to the queuine tRNA-ribosyltransferase family.</text>
</comment>